<protein>
    <submittedName>
        <fullName evidence="2">Uncharacterized protein</fullName>
    </submittedName>
</protein>
<dbReference type="Proteomes" id="UP000248168">
    <property type="component" value="Unassembled WGS sequence"/>
</dbReference>
<dbReference type="AlphaFoldDB" id="A0A330L6P2"/>
<evidence type="ECO:0000313" key="2">
    <source>
        <dbReference type="EMBL" id="SPP65580.1"/>
    </source>
</evidence>
<evidence type="ECO:0000256" key="1">
    <source>
        <dbReference type="SAM" id="MobiDB-lite"/>
    </source>
</evidence>
<evidence type="ECO:0000313" key="3">
    <source>
        <dbReference type="Proteomes" id="UP000248168"/>
    </source>
</evidence>
<name>A0A330L6P2_9BACT</name>
<feature type="compositionally biased region" description="Basic residues" evidence="1">
    <location>
        <begin position="10"/>
        <end position="19"/>
    </location>
</feature>
<sequence>MDGIPPLQSHARRHVRRDRHSGPLAWTSRSRLLRSTGICMRILRWRLFSVAISLRLHAPAQVDASGRRDFRMLLPQQYFALADLPILSGLRVGFGGMHPPAFGASSQHQGYQEKKDLHVWASHIITPPLSIKANETEASIPETTNRLCLAVNARTLEPQPHRTQHG</sequence>
<dbReference type="EMBL" id="OUNR01000017">
    <property type="protein sequence ID" value="SPP65580.1"/>
    <property type="molecule type" value="Genomic_DNA"/>
</dbReference>
<feature type="region of interest" description="Disordered" evidence="1">
    <location>
        <begin position="1"/>
        <end position="20"/>
    </location>
</feature>
<accession>A0A330L6P2</accession>
<keyword evidence="3" id="KW-1185">Reference proteome</keyword>
<dbReference type="InParanoid" id="A0A330L6P2"/>
<proteinExistence type="predicted"/>
<reference evidence="3" key="1">
    <citation type="submission" date="2018-04" db="EMBL/GenBank/DDBJ databases">
        <authorList>
            <person name="Lucker S."/>
            <person name="Sakoula D."/>
        </authorList>
    </citation>
    <scope>NUCLEOTIDE SEQUENCE [LARGE SCALE GENOMIC DNA]</scope>
</reference>
<gene>
    <name evidence="2" type="ORF">NITLEN_40053</name>
</gene>
<organism evidence="2 3">
    <name type="scientific">Nitrospira lenta</name>
    <dbReference type="NCBI Taxonomy" id="1436998"/>
    <lineage>
        <taxon>Bacteria</taxon>
        <taxon>Pseudomonadati</taxon>
        <taxon>Nitrospirota</taxon>
        <taxon>Nitrospiria</taxon>
        <taxon>Nitrospirales</taxon>
        <taxon>Nitrospiraceae</taxon>
        <taxon>Nitrospira</taxon>
    </lineage>
</organism>